<dbReference type="PANTHER" id="PTHR30055:SF234">
    <property type="entry name" value="HTH-TYPE TRANSCRIPTIONAL REGULATOR BETI"/>
    <property type="match status" value="1"/>
</dbReference>
<keyword evidence="1" id="KW-0805">Transcription regulation</keyword>
<dbReference type="PRINTS" id="PR00455">
    <property type="entry name" value="HTHTETR"/>
</dbReference>
<dbReference type="EMBL" id="SOAW01000001">
    <property type="protein sequence ID" value="TDT33866.1"/>
    <property type="molecule type" value="Genomic_DNA"/>
</dbReference>
<keyword evidence="7" id="KW-1185">Reference proteome</keyword>
<feature type="domain" description="HTH tetR-type" evidence="5">
    <location>
        <begin position="10"/>
        <end position="70"/>
    </location>
</feature>
<dbReference type="RefSeq" id="WP_133754309.1">
    <property type="nucleotide sequence ID" value="NZ_CP171129.1"/>
</dbReference>
<dbReference type="PROSITE" id="PS50977">
    <property type="entry name" value="HTH_TETR_2"/>
    <property type="match status" value="1"/>
</dbReference>
<reference evidence="6 7" key="1">
    <citation type="submission" date="2019-03" db="EMBL/GenBank/DDBJ databases">
        <title>Genomic Encyclopedia of Archaeal and Bacterial Type Strains, Phase II (KMG-II): from individual species to whole genera.</title>
        <authorList>
            <person name="Goeker M."/>
        </authorList>
    </citation>
    <scope>NUCLEOTIDE SEQUENCE [LARGE SCALE GENOMIC DNA]</scope>
    <source>
        <strain evidence="6 7">DSM 24323</strain>
    </source>
</reference>
<dbReference type="InterPro" id="IPR049484">
    <property type="entry name" value="Rv0078-like_C"/>
</dbReference>
<keyword evidence="3" id="KW-0804">Transcription</keyword>
<comment type="caution">
    <text evidence="6">The sequence shown here is derived from an EMBL/GenBank/DDBJ whole genome shotgun (WGS) entry which is preliminary data.</text>
</comment>
<dbReference type="GO" id="GO:0000976">
    <property type="term" value="F:transcription cis-regulatory region binding"/>
    <property type="evidence" value="ECO:0007669"/>
    <property type="project" value="TreeGrafter"/>
</dbReference>
<dbReference type="AlphaFoldDB" id="A0A4R7JAC2"/>
<dbReference type="InterPro" id="IPR050109">
    <property type="entry name" value="HTH-type_TetR-like_transc_reg"/>
</dbReference>
<accession>A0A4R7JAC2</accession>
<dbReference type="Pfam" id="PF21351">
    <property type="entry name" value="TetR_C_41"/>
    <property type="match status" value="1"/>
</dbReference>
<dbReference type="OrthoDB" id="9805134at2"/>
<dbReference type="Proteomes" id="UP000295371">
    <property type="component" value="Unassembled WGS sequence"/>
</dbReference>
<dbReference type="SUPFAM" id="SSF46689">
    <property type="entry name" value="Homeodomain-like"/>
    <property type="match status" value="1"/>
</dbReference>
<protein>
    <submittedName>
        <fullName evidence="6">AcrR family transcriptional regulator</fullName>
    </submittedName>
</protein>
<dbReference type="Pfam" id="PF00440">
    <property type="entry name" value="TetR_N"/>
    <property type="match status" value="1"/>
</dbReference>
<sequence length="192" mass="20093">MPRKSAAVAAETARSILRTATELFAAEGFGQVALDQVAGAAGVTRGAVYHHYRNKYGLFTAVAADCQAAVAKAVVGAAGEQADPVTSLRNGCHGFLDAITTGAAARILLVEAPAVLGWQQWRALDAEHSVVHLRDALAEAGVELELLDATTAQLSGAMNEAALWLIEEPDQTAAAHQVLDRLIDSVIGRTVR</sequence>
<evidence type="ECO:0000256" key="1">
    <source>
        <dbReference type="ARBA" id="ARBA00023015"/>
    </source>
</evidence>
<name>A0A4R7JAC2_9ACTN</name>
<keyword evidence="2 4" id="KW-0238">DNA-binding</keyword>
<evidence type="ECO:0000256" key="2">
    <source>
        <dbReference type="ARBA" id="ARBA00023125"/>
    </source>
</evidence>
<evidence type="ECO:0000313" key="7">
    <source>
        <dbReference type="Proteomes" id="UP000295371"/>
    </source>
</evidence>
<feature type="DNA-binding region" description="H-T-H motif" evidence="4">
    <location>
        <begin position="33"/>
        <end position="52"/>
    </location>
</feature>
<dbReference type="GO" id="GO:0003700">
    <property type="term" value="F:DNA-binding transcription factor activity"/>
    <property type="evidence" value="ECO:0007669"/>
    <property type="project" value="TreeGrafter"/>
</dbReference>
<dbReference type="InterPro" id="IPR009057">
    <property type="entry name" value="Homeodomain-like_sf"/>
</dbReference>
<evidence type="ECO:0000313" key="6">
    <source>
        <dbReference type="EMBL" id="TDT33866.1"/>
    </source>
</evidence>
<dbReference type="InterPro" id="IPR001647">
    <property type="entry name" value="HTH_TetR"/>
</dbReference>
<organism evidence="6 7">
    <name type="scientific">Naumannella halotolerans</name>
    <dbReference type="NCBI Taxonomy" id="993414"/>
    <lineage>
        <taxon>Bacteria</taxon>
        <taxon>Bacillati</taxon>
        <taxon>Actinomycetota</taxon>
        <taxon>Actinomycetes</taxon>
        <taxon>Propionibacteriales</taxon>
        <taxon>Propionibacteriaceae</taxon>
        <taxon>Naumannella</taxon>
    </lineage>
</organism>
<dbReference type="Gene3D" id="1.10.357.10">
    <property type="entry name" value="Tetracycline Repressor, domain 2"/>
    <property type="match status" value="1"/>
</dbReference>
<gene>
    <name evidence="6" type="ORF">CLV29_1501</name>
</gene>
<dbReference type="PANTHER" id="PTHR30055">
    <property type="entry name" value="HTH-TYPE TRANSCRIPTIONAL REGULATOR RUTR"/>
    <property type="match status" value="1"/>
</dbReference>
<evidence type="ECO:0000259" key="5">
    <source>
        <dbReference type="PROSITE" id="PS50977"/>
    </source>
</evidence>
<evidence type="ECO:0000256" key="3">
    <source>
        <dbReference type="ARBA" id="ARBA00023163"/>
    </source>
</evidence>
<proteinExistence type="predicted"/>
<evidence type="ECO:0000256" key="4">
    <source>
        <dbReference type="PROSITE-ProRule" id="PRU00335"/>
    </source>
</evidence>